<evidence type="ECO:0000313" key="9">
    <source>
        <dbReference type="EMBL" id="AER35080.1"/>
    </source>
</evidence>
<dbReference type="GO" id="GO:0071541">
    <property type="term" value="C:eukaryotic translation initiation factor 3 complex, eIF3m"/>
    <property type="evidence" value="ECO:0007669"/>
    <property type="project" value="TreeGrafter"/>
</dbReference>
<dbReference type="GO" id="GO:0001732">
    <property type="term" value="P:formation of cytoplasmic translation initiation complex"/>
    <property type="evidence" value="ECO:0007669"/>
    <property type="project" value="UniProtKB-UniRule"/>
</dbReference>
<keyword evidence="4" id="KW-0677">Repeat</keyword>
<dbReference type="Gene3D" id="2.130.10.10">
    <property type="entry name" value="YVTN repeat-like/Quinoprotein amine dehydrogenase"/>
    <property type="match status" value="1"/>
</dbReference>
<dbReference type="AlphaFoldDB" id="G8FUG9"/>
<dbReference type="OrthoDB" id="24966at2759"/>
<dbReference type="GO" id="GO:0003723">
    <property type="term" value="F:RNA binding"/>
    <property type="evidence" value="ECO:0007669"/>
    <property type="project" value="TreeGrafter"/>
</dbReference>
<evidence type="ECO:0000256" key="6">
    <source>
        <dbReference type="ARBA" id="ARBA00038394"/>
    </source>
</evidence>
<evidence type="ECO:0000313" key="11">
    <source>
        <dbReference type="Proteomes" id="UP000076078"/>
    </source>
</evidence>
<dbReference type="Proteomes" id="UP000076078">
    <property type="component" value="Unassembled WGS sequence"/>
</dbReference>
<evidence type="ECO:0000256" key="1">
    <source>
        <dbReference type="ARBA" id="ARBA00022490"/>
    </source>
</evidence>
<dbReference type="OMA" id="VWFSHNG"/>
<comment type="function">
    <text evidence="7">Component of the eukaryotic translation initiation factor 3 (eIF-3) complex, which is involved in protein synthesis of a specialized repertoire of mRNAs and, together with other initiation factors, stimulates binding of mRNA and methionyl-tRNAi to the 40S ribosome. The eIF-3 complex specifically targets and initiates translation of a subset of mRNAs involved in cell proliferation.</text>
</comment>
<sequence length="341" mass="38093">MRPISLRLHDRPITQVLFNREGDLCFVASKDNSVSLWYTSDGQRIGTYRCNGVVFAIDVSQDSKYLVTASGDAHLRVFNVKEGRELEKVPFDVVCRSVEFAQGDKQVLVVNDQIMGVQACIHILDFEPENVAKKFNFAYKLPTPGCKILQATWGPLNKTILAACEDGAIRIYDTEKKTLINTIIEHTKPVQRIEWTKHKIMFVSCSKDGIAKLYDSKTFKILKTFDTGRPINTAGISPIKPHILFGGGQSAESVTTSRVDSSQFKVRFYHIAYGDEIGGLIGHIGPVHSVTFTPDGKTFATGGEEGLVQINHFDDSYFNFDDDLVYAPTHNISNNNNNHQE</sequence>
<evidence type="ECO:0000256" key="8">
    <source>
        <dbReference type="PROSITE-ProRule" id="PRU00221"/>
    </source>
</evidence>
<dbReference type="InterPro" id="IPR036322">
    <property type="entry name" value="WD40_repeat_dom_sf"/>
</dbReference>
<dbReference type="STRING" id="361077.G8FUG9"/>
<keyword evidence="11" id="KW-1185">Reference proteome</keyword>
<dbReference type="InterPro" id="IPR015943">
    <property type="entry name" value="WD40/YVTN_repeat-like_dom_sf"/>
</dbReference>
<gene>
    <name evidence="10" type="ORF">DLAC_00383</name>
</gene>
<name>G8FUG9_TIELA</name>
<feature type="repeat" description="WD" evidence="8">
    <location>
        <begin position="6"/>
        <end position="47"/>
    </location>
</feature>
<feature type="repeat" description="WD" evidence="8">
    <location>
        <begin position="280"/>
        <end position="310"/>
    </location>
</feature>
<evidence type="ECO:0000256" key="4">
    <source>
        <dbReference type="ARBA" id="ARBA00022737"/>
    </source>
</evidence>
<dbReference type="PANTHER" id="PTHR19877:SF1">
    <property type="entry name" value="EUKARYOTIC TRANSLATION INITIATION FACTOR 3 SUBUNIT I"/>
    <property type="match status" value="1"/>
</dbReference>
<dbReference type="HAMAP" id="MF_03008">
    <property type="entry name" value="eIF3i"/>
    <property type="match status" value="1"/>
</dbReference>
<keyword evidence="5 7" id="KW-0648">Protein biosynthesis</keyword>
<organism evidence="9">
    <name type="scientific">Tieghemostelium lacteum</name>
    <name type="common">Slime mold</name>
    <name type="synonym">Dictyostelium lacteum</name>
    <dbReference type="NCBI Taxonomy" id="361077"/>
    <lineage>
        <taxon>Eukaryota</taxon>
        <taxon>Amoebozoa</taxon>
        <taxon>Evosea</taxon>
        <taxon>Eumycetozoa</taxon>
        <taxon>Dictyostelia</taxon>
        <taxon>Dictyosteliales</taxon>
        <taxon>Raperosteliaceae</taxon>
        <taxon>Tieghemostelium</taxon>
    </lineage>
</organism>
<dbReference type="InterPro" id="IPR027525">
    <property type="entry name" value="eIF3i"/>
</dbReference>
<keyword evidence="1 7" id="KW-0963">Cytoplasm</keyword>
<feature type="repeat" description="WD" evidence="8">
    <location>
        <begin position="54"/>
        <end position="88"/>
    </location>
</feature>
<comment type="similarity">
    <text evidence="7">Belongs to the eIF-3 subunit I family.</text>
</comment>
<proteinExistence type="inferred from homology"/>
<dbReference type="PROSITE" id="PS50082">
    <property type="entry name" value="WD_REPEATS_2"/>
    <property type="match status" value="4"/>
</dbReference>
<evidence type="ECO:0000256" key="2">
    <source>
        <dbReference type="ARBA" id="ARBA00022540"/>
    </source>
</evidence>
<dbReference type="FunCoup" id="G8FUG9">
    <property type="interactions" value="891"/>
</dbReference>
<dbReference type="GO" id="GO:0033290">
    <property type="term" value="C:eukaryotic 48S preinitiation complex"/>
    <property type="evidence" value="ECO:0007669"/>
    <property type="project" value="UniProtKB-UniRule"/>
</dbReference>
<reference evidence="10 11" key="2">
    <citation type="submission" date="2015-12" db="EMBL/GenBank/DDBJ databases">
        <title>Dictyostelia acquired genes for synthesis and detection of signals that induce cell-type specialization by lateral gene transfer from prokaryotes.</title>
        <authorList>
            <person name="Gloeckner G."/>
            <person name="Schaap P."/>
        </authorList>
    </citation>
    <scope>NUCLEOTIDE SEQUENCE [LARGE SCALE GENOMIC DNA]</scope>
    <source>
        <strain evidence="10 11">TK</strain>
    </source>
</reference>
<dbReference type="Pfam" id="PF24805">
    <property type="entry name" value="EIF3I"/>
    <property type="match status" value="1"/>
</dbReference>
<evidence type="ECO:0000256" key="7">
    <source>
        <dbReference type="HAMAP-Rule" id="MF_03008"/>
    </source>
</evidence>
<dbReference type="GO" id="GO:0003743">
    <property type="term" value="F:translation initiation factor activity"/>
    <property type="evidence" value="ECO:0007669"/>
    <property type="project" value="UniProtKB-UniRule"/>
</dbReference>
<comment type="similarity">
    <text evidence="6">Belongs to the WD repeat STRAP family.</text>
</comment>
<dbReference type="EMBL" id="LODT01000001">
    <property type="protein sequence ID" value="KYR02903.1"/>
    <property type="molecule type" value="Genomic_DNA"/>
</dbReference>
<dbReference type="InterPro" id="IPR001680">
    <property type="entry name" value="WD40_rpt"/>
</dbReference>
<keyword evidence="2 7" id="KW-0396">Initiation factor</keyword>
<dbReference type="GO" id="GO:0016282">
    <property type="term" value="C:eukaryotic 43S preinitiation complex"/>
    <property type="evidence" value="ECO:0007669"/>
    <property type="project" value="UniProtKB-UniRule"/>
</dbReference>
<dbReference type="SMART" id="SM00320">
    <property type="entry name" value="WD40"/>
    <property type="match status" value="5"/>
</dbReference>
<accession>G8FUG9</accession>
<evidence type="ECO:0000313" key="10">
    <source>
        <dbReference type="EMBL" id="KYR02903.1"/>
    </source>
</evidence>
<reference evidence="9" key="1">
    <citation type="submission" date="2011-05" db="EMBL/GenBank/DDBJ databases">
        <title>Phenotypic evolution in the social amoebas.</title>
        <authorList>
            <person name="Schaap P."/>
            <person name="Lawal H.M."/>
            <person name="Gloeckner G."/>
        </authorList>
    </citation>
    <scope>NUCLEOTIDE SEQUENCE</scope>
</reference>
<dbReference type="SUPFAM" id="SSF50978">
    <property type="entry name" value="WD40 repeat-like"/>
    <property type="match status" value="1"/>
</dbReference>
<keyword evidence="3 8" id="KW-0853">WD repeat</keyword>
<comment type="subunit">
    <text evidence="7">Component of the eukaryotic translation initiation factor 3 (eIF-3) complex.</text>
</comment>
<protein>
    <recommendedName>
        <fullName evidence="7">Eukaryotic translation initiation factor 3 subunit I</fullName>
        <shortName evidence="7">eIF3i</shortName>
    </recommendedName>
</protein>
<feature type="repeat" description="WD" evidence="8">
    <location>
        <begin position="183"/>
        <end position="224"/>
    </location>
</feature>
<comment type="subcellular location">
    <subcellularLocation>
        <location evidence="7">Cytoplasm</location>
    </subcellularLocation>
</comment>
<evidence type="ECO:0000256" key="5">
    <source>
        <dbReference type="ARBA" id="ARBA00022917"/>
    </source>
</evidence>
<dbReference type="EMBL" id="JN048927">
    <property type="protein sequence ID" value="AER35080.1"/>
    <property type="molecule type" value="Genomic_DNA"/>
</dbReference>
<evidence type="ECO:0000256" key="3">
    <source>
        <dbReference type="ARBA" id="ARBA00022574"/>
    </source>
</evidence>
<dbReference type="PANTHER" id="PTHR19877">
    <property type="entry name" value="EUKARYOTIC TRANSLATION INITIATION FACTOR 3 SUBUNIT I"/>
    <property type="match status" value="1"/>
</dbReference>